<dbReference type="AlphaFoldDB" id="A0AAJ5WDK7"/>
<reference evidence="6" key="1">
    <citation type="submission" date="2023-03" db="EMBL/GenBank/DDBJ databases">
        <title>Andean soil-derived lignocellulolytic bacterial consortium as a source of novel taxa and putative plastic-active enzymes.</title>
        <authorList>
            <person name="Diaz-Garcia L."/>
            <person name="Chuvochina M."/>
            <person name="Feuerriegel G."/>
            <person name="Bunk B."/>
            <person name="Sproer C."/>
            <person name="Streit W.R."/>
            <person name="Rodriguez L.M."/>
            <person name="Overmann J."/>
            <person name="Jimenez D.J."/>
        </authorList>
    </citation>
    <scope>NUCLEOTIDE SEQUENCE</scope>
    <source>
        <strain evidence="6">MAG 876</strain>
    </source>
</reference>
<dbReference type="GO" id="GO:0003700">
    <property type="term" value="F:DNA-binding transcription factor activity"/>
    <property type="evidence" value="ECO:0007669"/>
    <property type="project" value="TreeGrafter"/>
</dbReference>
<evidence type="ECO:0000313" key="6">
    <source>
        <dbReference type="EMBL" id="WEK28508.1"/>
    </source>
</evidence>
<evidence type="ECO:0000313" key="7">
    <source>
        <dbReference type="Proteomes" id="UP001216329"/>
    </source>
</evidence>
<dbReference type="InterPro" id="IPR014757">
    <property type="entry name" value="Tscrpt_reg_IclR_C"/>
</dbReference>
<dbReference type="Gene3D" id="3.30.450.40">
    <property type="match status" value="1"/>
</dbReference>
<sequence>MKSSQRGVQSVEMAGLILRTIVEQSRPLSLKEIADLVETPPSQVYTYLVSLTRVGLLKRNDYTQAFEPGQLSFRLGVSALYRLPKVSEAIPIVNEIGRRLEVNVFVAVWSRHGPIVVHYAEHGTVLSIGFRLGTVLSLTRTATGRLFAAYQPHELSASVIENQTFTRDSLETFQSEEFKEVLDEIRSAGRSVAQGYPTPSVSTISIPVFNEAGCLLLTMTAFSAAASFDLARIAEVTNEMRAASERLINGYAEGKP</sequence>
<dbReference type="GO" id="GO:0003677">
    <property type="term" value="F:DNA binding"/>
    <property type="evidence" value="ECO:0007669"/>
    <property type="project" value="UniProtKB-KW"/>
</dbReference>
<evidence type="ECO:0000256" key="1">
    <source>
        <dbReference type="ARBA" id="ARBA00023015"/>
    </source>
</evidence>
<dbReference type="InterPro" id="IPR036388">
    <property type="entry name" value="WH-like_DNA-bd_sf"/>
</dbReference>
<evidence type="ECO:0000256" key="2">
    <source>
        <dbReference type="ARBA" id="ARBA00023125"/>
    </source>
</evidence>
<evidence type="ECO:0000259" key="4">
    <source>
        <dbReference type="PROSITE" id="PS51077"/>
    </source>
</evidence>
<dbReference type="PANTHER" id="PTHR30136">
    <property type="entry name" value="HELIX-TURN-HELIX TRANSCRIPTIONAL REGULATOR, ICLR FAMILY"/>
    <property type="match status" value="1"/>
</dbReference>
<accession>A0AAJ5WDK7</accession>
<feature type="domain" description="IclR-ED" evidence="5">
    <location>
        <begin position="71"/>
        <end position="253"/>
    </location>
</feature>
<dbReference type="EMBL" id="CP119325">
    <property type="protein sequence ID" value="WEK28508.1"/>
    <property type="molecule type" value="Genomic_DNA"/>
</dbReference>
<dbReference type="InterPro" id="IPR029016">
    <property type="entry name" value="GAF-like_dom_sf"/>
</dbReference>
<dbReference type="InterPro" id="IPR036390">
    <property type="entry name" value="WH_DNA-bd_sf"/>
</dbReference>
<name>A0AAJ5WDK7_9PSED</name>
<feature type="domain" description="HTH iclR-type" evidence="4">
    <location>
        <begin position="8"/>
        <end position="70"/>
    </location>
</feature>
<keyword evidence="3" id="KW-0804">Transcription</keyword>
<dbReference type="SMART" id="SM00346">
    <property type="entry name" value="HTH_ICLR"/>
    <property type="match status" value="1"/>
</dbReference>
<dbReference type="GO" id="GO:0045892">
    <property type="term" value="P:negative regulation of DNA-templated transcription"/>
    <property type="evidence" value="ECO:0007669"/>
    <property type="project" value="TreeGrafter"/>
</dbReference>
<dbReference type="PROSITE" id="PS51078">
    <property type="entry name" value="ICLR_ED"/>
    <property type="match status" value="1"/>
</dbReference>
<dbReference type="Gene3D" id="1.10.10.10">
    <property type="entry name" value="Winged helix-like DNA-binding domain superfamily/Winged helix DNA-binding domain"/>
    <property type="match status" value="1"/>
</dbReference>
<dbReference type="InterPro" id="IPR050707">
    <property type="entry name" value="HTH_MetabolicPath_Reg"/>
</dbReference>
<gene>
    <name evidence="6" type="ORF">P0Y58_16515</name>
</gene>
<evidence type="ECO:0000256" key="3">
    <source>
        <dbReference type="ARBA" id="ARBA00023163"/>
    </source>
</evidence>
<evidence type="ECO:0000259" key="5">
    <source>
        <dbReference type="PROSITE" id="PS51078"/>
    </source>
</evidence>
<dbReference type="Pfam" id="PF09339">
    <property type="entry name" value="HTH_IclR"/>
    <property type="match status" value="1"/>
</dbReference>
<dbReference type="Proteomes" id="UP001216329">
    <property type="component" value="Chromosome"/>
</dbReference>
<keyword evidence="1" id="KW-0805">Transcription regulation</keyword>
<dbReference type="SUPFAM" id="SSF46785">
    <property type="entry name" value="Winged helix' DNA-binding domain"/>
    <property type="match status" value="1"/>
</dbReference>
<dbReference type="SUPFAM" id="SSF55781">
    <property type="entry name" value="GAF domain-like"/>
    <property type="match status" value="1"/>
</dbReference>
<protein>
    <submittedName>
        <fullName evidence="6">IclR family transcriptional regulator</fullName>
    </submittedName>
</protein>
<dbReference type="PANTHER" id="PTHR30136:SF8">
    <property type="entry name" value="TRANSCRIPTIONAL REGULATORY PROTEIN"/>
    <property type="match status" value="1"/>
</dbReference>
<organism evidence="6 7">
    <name type="scientific">Candidatus Pseudomonas phytovorans</name>
    <dbReference type="NCBI Taxonomy" id="3121377"/>
    <lineage>
        <taxon>Bacteria</taxon>
        <taxon>Pseudomonadati</taxon>
        <taxon>Pseudomonadota</taxon>
        <taxon>Gammaproteobacteria</taxon>
        <taxon>Pseudomonadales</taxon>
        <taxon>Pseudomonadaceae</taxon>
        <taxon>Pseudomonas</taxon>
    </lineage>
</organism>
<dbReference type="Pfam" id="PF01614">
    <property type="entry name" value="IclR_C"/>
    <property type="match status" value="1"/>
</dbReference>
<keyword evidence="2" id="KW-0238">DNA-binding</keyword>
<dbReference type="InterPro" id="IPR005471">
    <property type="entry name" value="Tscrpt_reg_IclR_N"/>
</dbReference>
<proteinExistence type="predicted"/>
<dbReference type="PROSITE" id="PS51077">
    <property type="entry name" value="HTH_ICLR"/>
    <property type="match status" value="1"/>
</dbReference>